<dbReference type="GeneTree" id="ENSGT00940000160637"/>
<dbReference type="Pfam" id="PF13516">
    <property type="entry name" value="LRR_6"/>
    <property type="match status" value="1"/>
</dbReference>
<dbReference type="InterPro" id="IPR032675">
    <property type="entry name" value="LRR_dom_sf"/>
</dbReference>
<dbReference type="STRING" id="32473.ENSXCOP00000008171"/>
<protein>
    <submittedName>
        <fullName evidence="1">Uncharacterized protein</fullName>
    </submittedName>
</protein>
<dbReference type="FunFam" id="3.80.10.10:FF:000647">
    <property type="entry name" value="Leucine-rich repeat-containing 29"/>
    <property type="match status" value="1"/>
</dbReference>
<keyword evidence="2" id="KW-1185">Reference proteome</keyword>
<dbReference type="SMART" id="SM00367">
    <property type="entry name" value="LRR_CC"/>
    <property type="match status" value="12"/>
</dbReference>
<name>A0A3B5LEQ8_9TELE</name>
<dbReference type="Ensembl" id="ENSXCOT00000008269.1">
    <property type="protein sequence ID" value="ENSXCOP00000008171.1"/>
    <property type="gene ID" value="ENSXCOG00000006269.1"/>
</dbReference>
<dbReference type="AlphaFoldDB" id="A0A3B5LEQ8"/>
<dbReference type="PANTHER" id="PTHR13318:SF169">
    <property type="entry name" value="F-BOX AND LEUCINE-RICH REPEAT PROTEIN 9"/>
    <property type="match status" value="1"/>
</dbReference>
<dbReference type="Gene3D" id="3.80.10.10">
    <property type="entry name" value="Ribonuclease Inhibitor"/>
    <property type="match status" value="4"/>
</dbReference>
<sequence>SDTPSSPEMKVWSFFLHFADRKEASLVCRSWYAASQDLRFQKDVTFSFPASAAALALVGSLARRRRCSLRISQLDGFGVSRSLLLQVRPCLGPRLEGLALPGSSITEASLLALLPCLTALRRLDLRGLDSLFMSGAFLSREEHRRQVRSALSGLEELDLSDLRYLSDLTFTRLTGCTPRLRRLALAGCHIAFDDVYLSGMLQYAHWNRTSTLIGQTVLQVDGLVLEELRLQGCRELTDRSVEVLLQQQRSLRRLDLSGCTELRGRSVQAAARGLRALTQLSLSRDWRITERGLAELLSLPSLQSLDLSECLQVSGAELISGLTPPSAARAQLRVLNLRSCTYLRDAAVLSLSQLLADSLLELDLTSCVNVTDLSVCAIATYLRRLQVLRLGWCKEVSDWGLLGVAELLLCVSQGDGGPSFTRTFGNMGFFQPPRMPFEERPKLATLNQLQQLQQQQAGASLLQLQRLQELDLSACARLTDCSITQVVRFPELQRLSLCMLPELSDAGLAAVGRSCRSLTSLALSHCPGITDFMLNWPAVHPVICRTLHLLMRHCGRLKTLDVSRCKNISMTTVDLLQSQLPFLENVHHKLIGAADLMLTD</sequence>
<dbReference type="PANTHER" id="PTHR13318">
    <property type="entry name" value="PARTNER OF PAIRED, ISOFORM B-RELATED"/>
    <property type="match status" value="1"/>
</dbReference>
<dbReference type="InterPro" id="IPR001611">
    <property type="entry name" value="Leu-rich_rpt"/>
</dbReference>
<reference evidence="1" key="2">
    <citation type="submission" date="2025-09" db="UniProtKB">
        <authorList>
            <consortium name="Ensembl"/>
        </authorList>
    </citation>
    <scope>IDENTIFICATION</scope>
</reference>
<dbReference type="SUPFAM" id="SSF52047">
    <property type="entry name" value="RNI-like"/>
    <property type="match status" value="1"/>
</dbReference>
<accession>A0A3B5LEQ8</accession>
<proteinExistence type="predicted"/>
<dbReference type="InterPro" id="IPR006553">
    <property type="entry name" value="Leu-rich_rpt_Cys-con_subtyp"/>
</dbReference>
<dbReference type="GO" id="GO:0019005">
    <property type="term" value="C:SCF ubiquitin ligase complex"/>
    <property type="evidence" value="ECO:0007669"/>
    <property type="project" value="TreeGrafter"/>
</dbReference>
<reference evidence="1" key="1">
    <citation type="submission" date="2025-08" db="UniProtKB">
        <authorList>
            <consortium name="Ensembl"/>
        </authorList>
    </citation>
    <scope>IDENTIFICATION</scope>
</reference>
<evidence type="ECO:0000313" key="1">
    <source>
        <dbReference type="Ensembl" id="ENSXCOP00000008171.1"/>
    </source>
</evidence>
<organism evidence="1 2">
    <name type="scientific">Xiphophorus couchianus</name>
    <name type="common">Monterrey platyfish</name>
    <dbReference type="NCBI Taxonomy" id="32473"/>
    <lineage>
        <taxon>Eukaryota</taxon>
        <taxon>Metazoa</taxon>
        <taxon>Chordata</taxon>
        <taxon>Craniata</taxon>
        <taxon>Vertebrata</taxon>
        <taxon>Euteleostomi</taxon>
        <taxon>Actinopterygii</taxon>
        <taxon>Neopterygii</taxon>
        <taxon>Teleostei</taxon>
        <taxon>Neoteleostei</taxon>
        <taxon>Acanthomorphata</taxon>
        <taxon>Ovalentaria</taxon>
        <taxon>Atherinomorphae</taxon>
        <taxon>Cyprinodontiformes</taxon>
        <taxon>Poeciliidae</taxon>
        <taxon>Poeciliinae</taxon>
        <taxon>Xiphophorus</taxon>
    </lineage>
</organism>
<evidence type="ECO:0000313" key="2">
    <source>
        <dbReference type="Proteomes" id="UP000261380"/>
    </source>
</evidence>
<dbReference type="GO" id="GO:0031146">
    <property type="term" value="P:SCF-dependent proteasomal ubiquitin-dependent protein catabolic process"/>
    <property type="evidence" value="ECO:0007669"/>
    <property type="project" value="TreeGrafter"/>
</dbReference>
<dbReference type="Proteomes" id="UP000261380">
    <property type="component" value="Unplaced"/>
</dbReference>